<organism evidence="2 3">
    <name type="scientific">Salinisphaera aquimarina</name>
    <dbReference type="NCBI Taxonomy" id="2094031"/>
    <lineage>
        <taxon>Bacteria</taxon>
        <taxon>Pseudomonadati</taxon>
        <taxon>Pseudomonadota</taxon>
        <taxon>Gammaproteobacteria</taxon>
        <taxon>Salinisphaerales</taxon>
        <taxon>Salinisphaeraceae</taxon>
        <taxon>Salinisphaera</taxon>
    </lineage>
</organism>
<evidence type="ECO:0000313" key="2">
    <source>
        <dbReference type="EMBL" id="MFC3103715.1"/>
    </source>
</evidence>
<accession>A0ABV7ELY1</accession>
<proteinExistence type="predicted"/>
<keyword evidence="3" id="KW-1185">Reference proteome</keyword>
<protein>
    <recommendedName>
        <fullName evidence="4">Lipoprotein</fullName>
    </recommendedName>
</protein>
<keyword evidence="1" id="KW-0732">Signal</keyword>
<name>A0ABV7ELY1_9GAMM</name>
<reference evidence="3" key="1">
    <citation type="journal article" date="2019" name="Int. J. Syst. Evol. Microbiol.">
        <title>The Global Catalogue of Microorganisms (GCM) 10K type strain sequencing project: providing services to taxonomists for standard genome sequencing and annotation.</title>
        <authorList>
            <consortium name="The Broad Institute Genomics Platform"/>
            <consortium name="The Broad Institute Genome Sequencing Center for Infectious Disease"/>
            <person name="Wu L."/>
            <person name="Ma J."/>
        </authorList>
    </citation>
    <scope>NUCLEOTIDE SEQUENCE [LARGE SCALE GENOMIC DNA]</scope>
    <source>
        <strain evidence="3">KCTC 52640</strain>
    </source>
</reference>
<evidence type="ECO:0000313" key="3">
    <source>
        <dbReference type="Proteomes" id="UP001595462"/>
    </source>
</evidence>
<feature type="chain" id="PRO_5046044770" description="Lipoprotein" evidence="1">
    <location>
        <begin position="39"/>
        <end position="127"/>
    </location>
</feature>
<dbReference type="RefSeq" id="WP_380688007.1">
    <property type="nucleotide sequence ID" value="NZ_JBHRSS010000003.1"/>
</dbReference>
<feature type="signal peptide" evidence="1">
    <location>
        <begin position="1"/>
        <end position="38"/>
    </location>
</feature>
<dbReference type="Proteomes" id="UP001595462">
    <property type="component" value="Unassembled WGS sequence"/>
</dbReference>
<comment type="caution">
    <text evidence="2">The sequence shown here is derived from an EMBL/GenBank/DDBJ whole genome shotgun (WGS) entry which is preliminary data.</text>
</comment>
<gene>
    <name evidence="2" type="ORF">ACFOSU_07405</name>
</gene>
<evidence type="ECO:0000256" key="1">
    <source>
        <dbReference type="SAM" id="SignalP"/>
    </source>
</evidence>
<sequence length="127" mass="13505">MTLSTPTTNTRSPHFGRQSCFLAAIALSSLMLWGCAQASTDEAWDTFRAEVASRCERAAADQLDDIQISVDPFGSAHYGLALLNGTEHGADASRSLICVYDKQEKTVELGTPFDPAAAQPAAAMPAQ</sequence>
<dbReference type="EMBL" id="JBHRSS010000003">
    <property type="protein sequence ID" value="MFC3103715.1"/>
    <property type="molecule type" value="Genomic_DNA"/>
</dbReference>
<evidence type="ECO:0008006" key="4">
    <source>
        <dbReference type="Google" id="ProtNLM"/>
    </source>
</evidence>